<gene>
    <name evidence="11" type="ORF">CEY02_18820</name>
</gene>
<feature type="transmembrane region" description="Helical" evidence="10">
    <location>
        <begin position="320"/>
        <end position="349"/>
    </location>
</feature>
<dbReference type="OrthoDB" id="9814523at2"/>
<dbReference type="PANTHER" id="PTHR48086">
    <property type="entry name" value="SODIUM/PROLINE SYMPORTER-RELATED"/>
    <property type="match status" value="1"/>
</dbReference>
<feature type="transmembrane region" description="Helical" evidence="10">
    <location>
        <begin position="425"/>
        <end position="446"/>
    </location>
</feature>
<protein>
    <submittedName>
        <fullName evidence="11">Cation acetate symporter</fullName>
    </submittedName>
</protein>
<comment type="subcellular location">
    <subcellularLocation>
        <location evidence="1">Cell membrane</location>
        <topology evidence="1">Multi-pass membrane protein</topology>
    </subcellularLocation>
</comment>
<reference evidence="11 12" key="1">
    <citation type="submission" date="2017-06" db="EMBL/GenBank/DDBJ databases">
        <title>Draft Genome Sequence of Bacillus sp Strain 36R Isolated from saline sediment at Atanasia, Sonora, Mexico.</title>
        <authorList>
            <person name="Sanchez Diaz R."/>
            <person name="Quiroz Macias M.E."/>
            <person name="Ibarra Gamez J.C."/>
            <person name="Enciso Ibarra J."/>
            <person name="Gomez Gil B."/>
            <person name="Galaviz Silva L."/>
        </authorList>
    </citation>
    <scope>NUCLEOTIDE SEQUENCE [LARGE SCALE GENOMIC DNA]</scope>
    <source>
        <strain evidence="11 12">36R_ATNSAL</strain>
    </source>
</reference>
<feature type="transmembrane region" description="Helical" evidence="10">
    <location>
        <begin position="370"/>
        <end position="389"/>
    </location>
</feature>
<evidence type="ECO:0000256" key="3">
    <source>
        <dbReference type="ARBA" id="ARBA00022448"/>
    </source>
</evidence>
<dbReference type="AlphaFoldDB" id="A0A2A5IMP0"/>
<evidence type="ECO:0000256" key="5">
    <source>
        <dbReference type="ARBA" id="ARBA00022692"/>
    </source>
</evidence>
<keyword evidence="4" id="KW-1003">Cell membrane</keyword>
<keyword evidence="3" id="KW-0813">Transport</keyword>
<feature type="transmembrane region" description="Helical" evidence="10">
    <location>
        <begin position="466"/>
        <end position="487"/>
    </location>
</feature>
<dbReference type="NCBIfam" id="TIGR00813">
    <property type="entry name" value="sss"/>
    <property type="match status" value="1"/>
</dbReference>
<evidence type="ECO:0000256" key="8">
    <source>
        <dbReference type="ARBA" id="ARBA00023136"/>
    </source>
</evidence>
<feature type="transmembrane region" description="Helical" evidence="10">
    <location>
        <begin position="182"/>
        <end position="200"/>
    </location>
</feature>
<dbReference type="GO" id="GO:0006847">
    <property type="term" value="P:plasma membrane acetate transport"/>
    <property type="evidence" value="ECO:0007669"/>
    <property type="project" value="TreeGrafter"/>
</dbReference>
<feature type="transmembrane region" description="Helical" evidence="10">
    <location>
        <begin position="75"/>
        <end position="95"/>
    </location>
</feature>
<feature type="transmembrane region" description="Helical" evidence="10">
    <location>
        <begin position="268"/>
        <end position="290"/>
    </location>
</feature>
<accession>A0A2A5IMP0</accession>
<dbReference type="InterPro" id="IPR050277">
    <property type="entry name" value="Sodium:Solute_Symporter"/>
</dbReference>
<feature type="transmembrane region" description="Helical" evidence="10">
    <location>
        <begin position="395"/>
        <end position="418"/>
    </location>
</feature>
<dbReference type="PROSITE" id="PS50283">
    <property type="entry name" value="NA_SOLUT_SYMP_3"/>
    <property type="match status" value="1"/>
</dbReference>
<dbReference type="Proteomes" id="UP000228754">
    <property type="component" value="Unassembled WGS sequence"/>
</dbReference>
<dbReference type="PANTHER" id="PTHR48086:SF6">
    <property type="entry name" value="CATION_ACETATE SYMPORTER ACTP"/>
    <property type="match status" value="1"/>
</dbReference>
<keyword evidence="5 10" id="KW-0812">Transmembrane</keyword>
<evidence type="ECO:0000256" key="6">
    <source>
        <dbReference type="ARBA" id="ARBA00022847"/>
    </source>
</evidence>
<feature type="transmembrane region" description="Helical" evidence="10">
    <location>
        <begin position="45"/>
        <end position="69"/>
    </location>
</feature>
<organism evidence="11 12">
    <name type="scientific">Bacillus pumilus</name>
    <name type="common">Bacillus mesentericus</name>
    <dbReference type="NCBI Taxonomy" id="1408"/>
    <lineage>
        <taxon>Bacteria</taxon>
        <taxon>Bacillati</taxon>
        <taxon>Bacillota</taxon>
        <taxon>Bacilli</taxon>
        <taxon>Bacillales</taxon>
        <taxon>Bacillaceae</taxon>
        <taxon>Bacillus</taxon>
    </lineage>
</organism>
<dbReference type="InterPro" id="IPR001734">
    <property type="entry name" value="Na/solute_symporter"/>
</dbReference>
<feature type="transmembrane region" description="Helical" evidence="10">
    <location>
        <begin position="234"/>
        <end position="256"/>
    </location>
</feature>
<evidence type="ECO:0000256" key="9">
    <source>
        <dbReference type="RuleBase" id="RU362091"/>
    </source>
</evidence>
<comment type="similarity">
    <text evidence="2 9">Belongs to the sodium:solute symporter (SSF) (TC 2.A.21) family.</text>
</comment>
<feature type="transmembrane region" description="Helical" evidence="10">
    <location>
        <begin position="116"/>
        <end position="143"/>
    </location>
</feature>
<evidence type="ECO:0000256" key="7">
    <source>
        <dbReference type="ARBA" id="ARBA00022989"/>
    </source>
</evidence>
<proteinExistence type="inferred from homology"/>
<evidence type="ECO:0000256" key="4">
    <source>
        <dbReference type="ARBA" id="ARBA00022475"/>
    </source>
</evidence>
<evidence type="ECO:0000313" key="12">
    <source>
        <dbReference type="Proteomes" id="UP000228754"/>
    </source>
</evidence>
<dbReference type="CDD" id="cd11480">
    <property type="entry name" value="SLC5sbd_u4"/>
    <property type="match status" value="1"/>
</dbReference>
<evidence type="ECO:0000256" key="10">
    <source>
        <dbReference type="SAM" id="Phobius"/>
    </source>
</evidence>
<keyword evidence="6" id="KW-0769">Symport</keyword>
<dbReference type="GO" id="GO:0015123">
    <property type="term" value="F:acetate transmembrane transporter activity"/>
    <property type="evidence" value="ECO:0007669"/>
    <property type="project" value="TreeGrafter"/>
</dbReference>
<sequence>MNVSVILMFTAILLLSLWVTYFASKRTSGAKSFYTAGGGLSSWQNGLAIAGDFMSASSFLGLIGAVSLIGFDGIFLVYGALVSYVIVMLLVAEPLRNLGTYTLADMIDVRFKRKQVRGVTAFNTLVISIFYMIAQLVAAGTLFKLLLNVPYELSVGAVGVIMLMFVIFGGMTATSMVQMIKAVLLFTGTFIIFVLVLGKFDFNVMAIFEEMKSATSLKEAYLHPGVKYENGLDAISLTLGLVLGTAGLPHLLIRFLTVPDAQTARKSVVYSAWIIGLFYLMTIILGFGAAKFVGEKAIKAANGAGNMAAPLLADFLGGHLLFSFIAAVAFATILAVVAGIVLSGATAFSHDFYNKIVKNGKATEQQQVRMAQAASVGITVMAILIALFVQSMNVAFLSSLALTVAASSNFPVILFTLFWKMFNHIGAITGMLTGLLSTIVLVMLSPSVWDPVPGAAIFTGEALSPLTSPGIISIPLGFLGCYVGTVLSRTSGVKGNFDDIVVKSMIGEIHLQTKTEGAKDDVHI</sequence>
<keyword evidence="7 10" id="KW-1133">Transmembrane helix</keyword>
<dbReference type="Gene3D" id="1.20.1730.10">
    <property type="entry name" value="Sodium/glucose cotransporter"/>
    <property type="match status" value="1"/>
</dbReference>
<evidence type="ECO:0000256" key="2">
    <source>
        <dbReference type="ARBA" id="ARBA00006434"/>
    </source>
</evidence>
<feature type="transmembrane region" description="Helical" evidence="10">
    <location>
        <begin position="149"/>
        <end position="170"/>
    </location>
</feature>
<dbReference type="InterPro" id="IPR038377">
    <property type="entry name" value="Na/Glc_symporter_sf"/>
</dbReference>
<name>A0A2A5IMP0_BACPU</name>
<comment type="caution">
    <text evidence="11">The sequence shown here is derived from an EMBL/GenBank/DDBJ whole genome shotgun (WGS) entry which is preliminary data.</text>
</comment>
<dbReference type="Pfam" id="PF00474">
    <property type="entry name" value="SSF"/>
    <property type="match status" value="1"/>
</dbReference>
<dbReference type="GO" id="GO:0015293">
    <property type="term" value="F:symporter activity"/>
    <property type="evidence" value="ECO:0007669"/>
    <property type="project" value="UniProtKB-KW"/>
</dbReference>
<feature type="transmembrane region" description="Helical" evidence="10">
    <location>
        <begin position="6"/>
        <end position="24"/>
    </location>
</feature>
<keyword evidence="8 10" id="KW-0472">Membrane</keyword>
<evidence type="ECO:0000313" key="11">
    <source>
        <dbReference type="EMBL" id="PCK18600.1"/>
    </source>
</evidence>
<dbReference type="EMBL" id="NKHG01000118">
    <property type="protein sequence ID" value="PCK18600.1"/>
    <property type="molecule type" value="Genomic_DNA"/>
</dbReference>
<evidence type="ECO:0000256" key="1">
    <source>
        <dbReference type="ARBA" id="ARBA00004651"/>
    </source>
</evidence>
<dbReference type="GO" id="GO:0005886">
    <property type="term" value="C:plasma membrane"/>
    <property type="evidence" value="ECO:0007669"/>
    <property type="project" value="UniProtKB-SubCell"/>
</dbReference>